<sequence length="92" mass="10815">MRDRRTPREVDLTWPSAGRLYFHTARDPVPPRDRERPARPRTHRRRTVPRRGVLRPAPLGGTRQRPAAVVVPPGRRPLRRLRATRRLRGRPP</sequence>
<dbReference type="EMBL" id="FZMO01000158">
    <property type="protein sequence ID" value="SNQ48357.1"/>
    <property type="molecule type" value="Genomic_DNA"/>
</dbReference>
<gene>
    <name evidence="2" type="ORF">FRACA_2400004</name>
</gene>
<accession>A0A2I2KRQ5</accession>
<organism evidence="2 3">
    <name type="scientific">Frankia canadensis</name>
    <dbReference type="NCBI Taxonomy" id="1836972"/>
    <lineage>
        <taxon>Bacteria</taxon>
        <taxon>Bacillati</taxon>
        <taxon>Actinomycetota</taxon>
        <taxon>Actinomycetes</taxon>
        <taxon>Frankiales</taxon>
        <taxon>Frankiaceae</taxon>
        <taxon>Frankia</taxon>
    </lineage>
</organism>
<feature type="compositionally biased region" description="Basic residues" evidence="1">
    <location>
        <begin position="39"/>
        <end position="53"/>
    </location>
</feature>
<protein>
    <submittedName>
        <fullName evidence="2">Uncharacterized protein</fullName>
    </submittedName>
</protein>
<dbReference type="Proteomes" id="UP000234331">
    <property type="component" value="Unassembled WGS sequence"/>
</dbReference>
<feature type="compositionally biased region" description="Low complexity" evidence="1">
    <location>
        <begin position="54"/>
        <end position="73"/>
    </location>
</feature>
<feature type="compositionally biased region" description="Basic and acidic residues" evidence="1">
    <location>
        <begin position="24"/>
        <end position="38"/>
    </location>
</feature>
<reference evidence="2 3" key="1">
    <citation type="submission" date="2017-06" db="EMBL/GenBank/DDBJ databases">
        <authorList>
            <person name="Kim H.J."/>
            <person name="Triplett B.A."/>
        </authorList>
    </citation>
    <scope>NUCLEOTIDE SEQUENCE [LARGE SCALE GENOMIC DNA]</scope>
    <source>
        <strain evidence="2">FRACA_ARgP5</strain>
    </source>
</reference>
<evidence type="ECO:0000313" key="3">
    <source>
        <dbReference type="Proteomes" id="UP000234331"/>
    </source>
</evidence>
<proteinExistence type="predicted"/>
<evidence type="ECO:0000256" key="1">
    <source>
        <dbReference type="SAM" id="MobiDB-lite"/>
    </source>
</evidence>
<feature type="compositionally biased region" description="Basic residues" evidence="1">
    <location>
        <begin position="76"/>
        <end position="92"/>
    </location>
</feature>
<feature type="region of interest" description="Disordered" evidence="1">
    <location>
        <begin position="23"/>
        <end position="92"/>
    </location>
</feature>
<evidence type="ECO:0000313" key="2">
    <source>
        <dbReference type="EMBL" id="SNQ48357.1"/>
    </source>
</evidence>
<name>A0A2I2KRQ5_9ACTN</name>
<dbReference type="AlphaFoldDB" id="A0A2I2KRQ5"/>
<keyword evidence="3" id="KW-1185">Reference proteome</keyword>